<dbReference type="CDD" id="cd00082">
    <property type="entry name" value="HisKA"/>
    <property type="match status" value="1"/>
</dbReference>
<keyword evidence="10" id="KW-1185">Reference proteome</keyword>
<dbReference type="PANTHER" id="PTHR45453:SF1">
    <property type="entry name" value="PHOSPHATE REGULON SENSOR PROTEIN PHOR"/>
    <property type="match status" value="1"/>
</dbReference>
<dbReference type="Pfam" id="PF00512">
    <property type="entry name" value="HisKA"/>
    <property type="match status" value="1"/>
</dbReference>
<organism evidence="9 10">
    <name type="scientific">Sphingobacterium arenae</name>
    <dbReference type="NCBI Taxonomy" id="1280598"/>
    <lineage>
        <taxon>Bacteria</taxon>
        <taxon>Pseudomonadati</taxon>
        <taxon>Bacteroidota</taxon>
        <taxon>Sphingobacteriia</taxon>
        <taxon>Sphingobacteriales</taxon>
        <taxon>Sphingobacteriaceae</taxon>
        <taxon>Sphingobacterium</taxon>
    </lineage>
</organism>
<dbReference type="SMART" id="SM00387">
    <property type="entry name" value="HATPase_c"/>
    <property type="match status" value="1"/>
</dbReference>
<dbReference type="CDD" id="cd00075">
    <property type="entry name" value="HATPase"/>
    <property type="match status" value="1"/>
</dbReference>
<dbReference type="EC" id="2.7.13.3" evidence="2"/>
<dbReference type="InterPro" id="IPR003594">
    <property type="entry name" value="HATPase_dom"/>
</dbReference>
<dbReference type="Gene3D" id="1.10.287.130">
    <property type="match status" value="1"/>
</dbReference>
<dbReference type="SUPFAM" id="SSF55874">
    <property type="entry name" value="ATPase domain of HSP90 chaperone/DNA topoisomerase II/histidine kinase"/>
    <property type="match status" value="1"/>
</dbReference>
<dbReference type="RefSeq" id="WP_223816366.1">
    <property type="nucleotide sequence ID" value="NZ_JACNYK010000001.1"/>
</dbReference>
<evidence type="ECO:0000256" key="7">
    <source>
        <dbReference type="SAM" id="Phobius"/>
    </source>
</evidence>
<dbReference type="SMART" id="SM00388">
    <property type="entry name" value="HisKA"/>
    <property type="match status" value="1"/>
</dbReference>
<evidence type="ECO:0000256" key="4">
    <source>
        <dbReference type="ARBA" id="ARBA00022679"/>
    </source>
</evidence>
<dbReference type="Proteomes" id="UP000606494">
    <property type="component" value="Unassembled WGS sequence"/>
</dbReference>
<feature type="transmembrane region" description="Helical" evidence="7">
    <location>
        <begin position="187"/>
        <end position="206"/>
    </location>
</feature>
<keyword evidence="4" id="KW-0808">Transferase</keyword>
<dbReference type="SUPFAM" id="SSF47384">
    <property type="entry name" value="Homodimeric domain of signal transducing histidine kinase"/>
    <property type="match status" value="1"/>
</dbReference>
<dbReference type="InterPro" id="IPR003661">
    <property type="entry name" value="HisK_dim/P_dom"/>
</dbReference>
<evidence type="ECO:0000313" key="10">
    <source>
        <dbReference type="Proteomes" id="UP000606494"/>
    </source>
</evidence>
<keyword evidence="6" id="KW-0902">Two-component regulatory system</keyword>
<dbReference type="GO" id="GO:0016301">
    <property type="term" value="F:kinase activity"/>
    <property type="evidence" value="ECO:0007669"/>
    <property type="project" value="UniProtKB-KW"/>
</dbReference>
<evidence type="ECO:0000256" key="2">
    <source>
        <dbReference type="ARBA" id="ARBA00012438"/>
    </source>
</evidence>
<comment type="catalytic activity">
    <reaction evidence="1">
        <text>ATP + protein L-histidine = ADP + protein N-phospho-L-histidine.</text>
        <dbReference type="EC" id="2.7.13.3"/>
    </reaction>
</comment>
<name>A0ABR7Y0N5_9SPHI</name>
<dbReference type="InterPro" id="IPR036890">
    <property type="entry name" value="HATPase_C_sf"/>
</dbReference>
<sequence length="445" mass="51594">MQYKLLSSSYEIEHKEFSKTEKKYIKEAYELAIINDKLYPSGQEVIDEYLSKDELFSLQKKLDNNPIALKDSLIALRDHVILELRAKSNMDSLLSAILELQQLDLEEYGYALTLDHVAVSFDGKKYIHLSQQDSLKPVLIDGDGHYISPNNVITSVSVSAYEPYSYLMKFTLYGLDLTQRRKVFKKIFPLLALTAVSVLMIAVTYLRTFRSWQKQKKLNEISQDFLNSITHEFKTPISSIAVSVKNLLRETQGLQNERIAQSIEVIDRQSKRIDQMVDQALWISMFNPDQLCFERRNLTEDLEKIVYDLRLKYVQNPNVYIDIETGTEEIFAEYDLFLLTTAVNNLIENGIKHNHIVEKEVTLRLLSSGRQIILEVLDNGEGIDHQERRHVFRKFYQGEKGKEKGGLGLGLYYVHEMIRIHAWQLELAYIDGEGMSVKIIIPTRR</sequence>
<dbReference type="PROSITE" id="PS50109">
    <property type="entry name" value="HIS_KIN"/>
    <property type="match status" value="1"/>
</dbReference>
<dbReference type="Gene3D" id="3.30.565.10">
    <property type="entry name" value="Histidine kinase-like ATPase, C-terminal domain"/>
    <property type="match status" value="1"/>
</dbReference>
<reference evidence="9 10" key="1">
    <citation type="submission" date="2020-08" db="EMBL/GenBank/DDBJ databases">
        <title>Sphingobacterium sp. DN00404 isolated from aquaculture water.</title>
        <authorList>
            <person name="Zhang M."/>
        </authorList>
    </citation>
    <scope>NUCLEOTIDE SEQUENCE [LARGE SCALE GENOMIC DNA]</scope>
    <source>
        <strain evidence="9 10">KCTC 32294</strain>
    </source>
</reference>
<feature type="domain" description="Histidine kinase" evidence="8">
    <location>
        <begin position="228"/>
        <end position="445"/>
    </location>
</feature>
<evidence type="ECO:0000256" key="5">
    <source>
        <dbReference type="ARBA" id="ARBA00022777"/>
    </source>
</evidence>
<evidence type="ECO:0000313" key="9">
    <source>
        <dbReference type="EMBL" id="MBD1424866.1"/>
    </source>
</evidence>
<evidence type="ECO:0000256" key="1">
    <source>
        <dbReference type="ARBA" id="ARBA00000085"/>
    </source>
</evidence>
<keyword evidence="7" id="KW-0812">Transmembrane</keyword>
<dbReference type="Pfam" id="PF02518">
    <property type="entry name" value="HATPase_c"/>
    <property type="match status" value="1"/>
</dbReference>
<dbReference type="PRINTS" id="PR00344">
    <property type="entry name" value="BCTRLSENSOR"/>
</dbReference>
<comment type="caution">
    <text evidence="9">The sequence shown here is derived from an EMBL/GenBank/DDBJ whole genome shotgun (WGS) entry which is preliminary data.</text>
</comment>
<proteinExistence type="predicted"/>
<dbReference type="InterPro" id="IPR005467">
    <property type="entry name" value="His_kinase_dom"/>
</dbReference>
<dbReference type="PANTHER" id="PTHR45453">
    <property type="entry name" value="PHOSPHATE REGULON SENSOR PROTEIN PHOR"/>
    <property type="match status" value="1"/>
</dbReference>
<dbReference type="EMBL" id="JACNYK010000001">
    <property type="protein sequence ID" value="MBD1424866.1"/>
    <property type="molecule type" value="Genomic_DNA"/>
</dbReference>
<dbReference type="InterPro" id="IPR004358">
    <property type="entry name" value="Sig_transdc_His_kin-like_C"/>
</dbReference>
<accession>A0ABR7Y0N5</accession>
<dbReference type="InterPro" id="IPR050351">
    <property type="entry name" value="BphY/WalK/GraS-like"/>
</dbReference>
<keyword evidence="7" id="KW-0472">Membrane</keyword>
<evidence type="ECO:0000259" key="8">
    <source>
        <dbReference type="PROSITE" id="PS50109"/>
    </source>
</evidence>
<keyword evidence="7" id="KW-1133">Transmembrane helix</keyword>
<dbReference type="InterPro" id="IPR036097">
    <property type="entry name" value="HisK_dim/P_sf"/>
</dbReference>
<gene>
    <name evidence="9" type="ORF">H8B17_04650</name>
</gene>
<keyword evidence="5 9" id="KW-0418">Kinase</keyword>
<evidence type="ECO:0000256" key="6">
    <source>
        <dbReference type="ARBA" id="ARBA00023012"/>
    </source>
</evidence>
<keyword evidence="3" id="KW-0597">Phosphoprotein</keyword>
<protein>
    <recommendedName>
        <fullName evidence="2">histidine kinase</fullName>
        <ecNumber evidence="2">2.7.13.3</ecNumber>
    </recommendedName>
</protein>
<evidence type="ECO:0000256" key="3">
    <source>
        <dbReference type="ARBA" id="ARBA00022553"/>
    </source>
</evidence>